<dbReference type="PANTHER" id="PTHR33446:SF2">
    <property type="entry name" value="PROTEIN TONB"/>
    <property type="match status" value="1"/>
</dbReference>
<dbReference type="Gene3D" id="3.30.1150.10">
    <property type="match status" value="1"/>
</dbReference>
<protein>
    <submittedName>
        <fullName evidence="3">Energy transducer TonB</fullName>
    </submittedName>
</protein>
<proteinExistence type="predicted"/>
<name>A0ABW5KXD9_9SPHI</name>
<keyword evidence="1" id="KW-0812">Transmembrane</keyword>
<dbReference type="Pfam" id="PF03544">
    <property type="entry name" value="TonB_C"/>
    <property type="match status" value="1"/>
</dbReference>
<evidence type="ECO:0000259" key="2">
    <source>
        <dbReference type="PROSITE" id="PS52015"/>
    </source>
</evidence>
<feature type="transmembrane region" description="Helical" evidence="1">
    <location>
        <begin position="94"/>
        <end position="112"/>
    </location>
</feature>
<feature type="transmembrane region" description="Helical" evidence="1">
    <location>
        <begin position="34"/>
        <end position="57"/>
    </location>
</feature>
<feature type="transmembrane region" description="Helical" evidence="1">
    <location>
        <begin position="247"/>
        <end position="266"/>
    </location>
</feature>
<dbReference type="PANTHER" id="PTHR33446">
    <property type="entry name" value="PROTEIN TONB-RELATED"/>
    <property type="match status" value="1"/>
</dbReference>
<dbReference type="EMBL" id="JBHULD010000004">
    <property type="protein sequence ID" value="MFD2553369.1"/>
    <property type="molecule type" value="Genomic_DNA"/>
</dbReference>
<keyword evidence="1" id="KW-1133">Transmembrane helix</keyword>
<accession>A0ABW5KXD9</accession>
<evidence type="ECO:0000313" key="3">
    <source>
        <dbReference type="EMBL" id="MFD2553369.1"/>
    </source>
</evidence>
<organism evidence="3 4">
    <name type="scientific">Sphingobacterium tabacisoli</name>
    <dbReference type="NCBI Taxonomy" id="2044855"/>
    <lineage>
        <taxon>Bacteria</taxon>
        <taxon>Pseudomonadati</taxon>
        <taxon>Bacteroidota</taxon>
        <taxon>Sphingobacteriia</taxon>
        <taxon>Sphingobacteriales</taxon>
        <taxon>Sphingobacteriaceae</taxon>
        <taxon>Sphingobacterium</taxon>
    </lineage>
</organism>
<reference evidence="4" key="1">
    <citation type="journal article" date="2019" name="Int. J. Syst. Evol. Microbiol.">
        <title>The Global Catalogue of Microorganisms (GCM) 10K type strain sequencing project: providing services to taxonomists for standard genome sequencing and annotation.</title>
        <authorList>
            <consortium name="The Broad Institute Genomics Platform"/>
            <consortium name="The Broad Institute Genome Sequencing Center for Infectious Disease"/>
            <person name="Wu L."/>
            <person name="Ma J."/>
        </authorList>
    </citation>
    <scope>NUCLEOTIDE SEQUENCE [LARGE SCALE GENOMIC DNA]</scope>
    <source>
        <strain evidence="4">KCTC 52298</strain>
    </source>
</reference>
<dbReference type="Pfam" id="PF05569">
    <property type="entry name" value="Peptidase_M56"/>
    <property type="match status" value="1"/>
</dbReference>
<dbReference type="InterPro" id="IPR051045">
    <property type="entry name" value="TonB-dependent_transducer"/>
</dbReference>
<feature type="transmembrane region" description="Helical" evidence="1">
    <location>
        <begin position="6"/>
        <end position="22"/>
    </location>
</feature>
<comment type="caution">
    <text evidence="3">The sequence shown here is derived from an EMBL/GenBank/DDBJ whole genome shotgun (WGS) entry which is preliminary data.</text>
</comment>
<evidence type="ECO:0000256" key="1">
    <source>
        <dbReference type="SAM" id="Phobius"/>
    </source>
</evidence>
<keyword evidence="1" id="KW-0472">Membrane</keyword>
<dbReference type="InterPro" id="IPR037682">
    <property type="entry name" value="TonB_C"/>
</dbReference>
<keyword evidence="4" id="KW-1185">Reference proteome</keyword>
<feature type="domain" description="TonB C-terminal" evidence="2">
    <location>
        <begin position="340"/>
        <end position="432"/>
    </location>
</feature>
<dbReference type="Proteomes" id="UP001597440">
    <property type="component" value="Unassembled WGS sequence"/>
</dbReference>
<sequence length="432" mass="48760">MVYLLLVNIALTIGFGLYHICFRKLTFFQWNRLYLLGIVVLAILIPIGLFIDISSLIAEDEVIPQVSFIEVMDVMYIPMAVAQTSYSLVDLLTVLYWAVVSLGVIALVYRLWTVKRAFVSEERYVSFSFFKWVFLGTEVKNEQVIDRHEQVHVEQGHSYDILLLELICVFNWFNPIVYLIRKELKFQHECIADDLCSEDKVAYAELLVANAMRSDLNSLVHEFSNQSFLKKRIMMLFKNKSSNRNKLFYLAGLPVLLITIGSTLVFNTSRAKEVVAGVETQLADVAFPKAILGGPAEMEEETSSLLSLTDQDTSKKINAQGRVDDDMIFETAEINPEPPGGMAAYRKWIGLNYQFPKAVIDAGIKGTMQIYFVVEKDGQLSNLKVVQDIGYGTGQAALDMLSQSAKWTPAIQNGKAVRVAYTLPIRLDLTNM</sequence>
<dbReference type="InterPro" id="IPR008756">
    <property type="entry name" value="Peptidase_M56"/>
</dbReference>
<dbReference type="SUPFAM" id="SSF74653">
    <property type="entry name" value="TolA/TonB C-terminal domain"/>
    <property type="match status" value="1"/>
</dbReference>
<gene>
    <name evidence="3" type="ORF">ACFSQW_03120</name>
</gene>
<evidence type="ECO:0000313" key="4">
    <source>
        <dbReference type="Proteomes" id="UP001597440"/>
    </source>
</evidence>
<dbReference type="RefSeq" id="WP_246512628.1">
    <property type="nucleotide sequence ID" value="NZ_JAEQMU010000004.1"/>
</dbReference>
<dbReference type="PROSITE" id="PS52015">
    <property type="entry name" value="TONB_CTD"/>
    <property type="match status" value="1"/>
</dbReference>